<evidence type="ECO:0000256" key="6">
    <source>
        <dbReference type="ARBA" id="ARBA00022694"/>
    </source>
</evidence>
<keyword evidence="7 10" id="KW-0274">FAD</keyword>
<proteinExistence type="inferred from homology"/>
<dbReference type="SUPFAM" id="SSF51905">
    <property type="entry name" value="FAD/NAD(P)-binding domain"/>
    <property type="match status" value="1"/>
</dbReference>
<keyword evidence="4 10" id="KW-0808">Transferase</keyword>
<dbReference type="HAMAP" id="MF_01102">
    <property type="entry name" value="MnmC"/>
    <property type="match status" value="1"/>
</dbReference>
<evidence type="ECO:0000256" key="7">
    <source>
        <dbReference type="ARBA" id="ARBA00022827"/>
    </source>
</evidence>
<dbReference type="InterPro" id="IPR006076">
    <property type="entry name" value="FAD-dep_OxRdtase"/>
</dbReference>
<comment type="similarity">
    <text evidence="10">In the N-terminal section; belongs to the methyltransferase superfamily. tRNA (mnm(5)s(2)U34)-methyltransferase family.</text>
</comment>
<dbReference type="InterPro" id="IPR047785">
    <property type="entry name" value="tRNA_MNMC2"/>
</dbReference>
<dbReference type="EC" id="1.5.-.-" evidence="10"/>
<dbReference type="NCBIfam" id="NF033855">
    <property type="entry name" value="tRNA_MNMC2"/>
    <property type="match status" value="1"/>
</dbReference>
<dbReference type="AlphaFoldDB" id="A0A4R1G4W5"/>
<dbReference type="InterPro" id="IPR036188">
    <property type="entry name" value="FAD/NAD-bd_sf"/>
</dbReference>
<dbReference type="InterPro" id="IPR023032">
    <property type="entry name" value="tRNA_MAMT_biosynth_bifunc_MnmC"/>
</dbReference>
<comment type="subcellular location">
    <subcellularLocation>
        <location evidence="10">Cytoplasm</location>
    </subcellularLocation>
</comment>
<evidence type="ECO:0000256" key="1">
    <source>
        <dbReference type="ARBA" id="ARBA00022490"/>
    </source>
</evidence>
<name>A0A4R1G4W5_9PAST</name>
<keyword evidence="14" id="KW-1185">Reference proteome</keyword>
<dbReference type="GO" id="GO:0005737">
    <property type="term" value="C:cytoplasm"/>
    <property type="evidence" value="ECO:0007669"/>
    <property type="project" value="UniProtKB-SubCell"/>
</dbReference>
<dbReference type="Gene3D" id="3.50.50.60">
    <property type="entry name" value="FAD/NAD(P)-binding domain"/>
    <property type="match status" value="1"/>
</dbReference>
<dbReference type="GO" id="GO:0004808">
    <property type="term" value="F:tRNA (5-methylaminomethyl-2-thiouridylate)(34)-methyltransferase activity"/>
    <property type="evidence" value="ECO:0007669"/>
    <property type="project" value="UniProtKB-EC"/>
</dbReference>
<accession>A0A4R1G4W5</accession>
<dbReference type="SUPFAM" id="SSF53335">
    <property type="entry name" value="S-adenosyl-L-methionine-dependent methyltransferases"/>
    <property type="match status" value="1"/>
</dbReference>
<keyword evidence="9 10" id="KW-0511">Multifunctional enzyme</keyword>
<dbReference type="RefSeq" id="WP_132687597.1">
    <property type="nucleotide sequence ID" value="NZ_SMFT01000001.1"/>
</dbReference>
<keyword evidence="8 10" id="KW-0560">Oxidoreductase</keyword>
<feature type="region of interest" description="tRNA (mnm(5)s(2)U34)-methyltransferase" evidence="10">
    <location>
        <begin position="1"/>
        <end position="241"/>
    </location>
</feature>
<evidence type="ECO:0000259" key="12">
    <source>
        <dbReference type="Pfam" id="PF05430"/>
    </source>
</evidence>
<evidence type="ECO:0000256" key="5">
    <source>
        <dbReference type="ARBA" id="ARBA00022691"/>
    </source>
</evidence>
<dbReference type="GO" id="GO:0002098">
    <property type="term" value="P:tRNA wobble uridine modification"/>
    <property type="evidence" value="ECO:0007669"/>
    <property type="project" value="TreeGrafter"/>
</dbReference>
<comment type="function">
    <text evidence="10">Catalyzes the last two steps in the biosynthesis of 5-methylaminomethyl-2-thiouridine (mnm(5)s(2)U) at the wobble position (U34) in tRNA. Catalyzes the FAD-dependent demodification of cmnm(5)s(2)U34 to nm(5)s(2)U34, followed by the transfer of a methyl group from S-adenosyl-L-methionine to nm(5)s(2)U34, to form mnm(5)s(2)U34.</text>
</comment>
<dbReference type="FunFam" id="3.40.50.150:FF:000107">
    <property type="entry name" value="tRNA 5-methylaminomethyl-2-thiouridine biosynthesis bifunctional protein MnmC"/>
    <property type="match status" value="1"/>
</dbReference>
<dbReference type="PANTHER" id="PTHR13847:SF283">
    <property type="entry name" value="TRNA 5-METHYLAMINOMETHYL-2-THIOURIDINE BIOSYNTHESIS BIFUNCTIONAL PROTEIN MNMC"/>
    <property type="match status" value="1"/>
</dbReference>
<evidence type="ECO:0000256" key="3">
    <source>
        <dbReference type="ARBA" id="ARBA00022630"/>
    </source>
</evidence>
<dbReference type="EMBL" id="SMFT01000001">
    <property type="protein sequence ID" value="TCK01435.1"/>
    <property type="molecule type" value="Genomic_DNA"/>
</dbReference>
<dbReference type="Pfam" id="PF05430">
    <property type="entry name" value="Methyltransf_30"/>
    <property type="match status" value="1"/>
</dbReference>
<comment type="caution">
    <text evidence="13">The sequence shown here is derived from an EMBL/GenBank/DDBJ whole genome shotgun (WGS) entry which is preliminary data.</text>
</comment>
<dbReference type="Proteomes" id="UP000294702">
    <property type="component" value="Unassembled WGS sequence"/>
</dbReference>
<dbReference type="NCBIfam" id="NF002481">
    <property type="entry name" value="PRK01747.1-2"/>
    <property type="match status" value="1"/>
</dbReference>
<dbReference type="PANTHER" id="PTHR13847">
    <property type="entry name" value="SARCOSINE DEHYDROGENASE-RELATED"/>
    <property type="match status" value="1"/>
</dbReference>
<keyword evidence="2 10" id="KW-0489">Methyltransferase</keyword>
<keyword evidence="6 10" id="KW-0819">tRNA processing</keyword>
<dbReference type="InterPro" id="IPR017610">
    <property type="entry name" value="tRNA_S-uridine_synth_MnmC_C"/>
</dbReference>
<dbReference type="EC" id="2.1.1.61" evidence="10"/>
<dbReference type="GO" id="GO:0050660">
    <property type="term" value="F:flavin adenine dinucleotide binding"/>
    <property type="evidence" value="ECO:0007669"/>
    <property type="project" value="UniProtKB-UniRule"/>
</dbReference>
<feature type="region of interest" description="FAD-dependent cmnm(5)s(2)U34 oxidoreductase" evidence="10">
    <location>
        <begin position="271"/>
        <end position="673"/>
    </location>
</feature>
<comment type="cofactor">
    <cofactor evidence="10">
        <name>FAD</name>
        <dbReference type="ChEBI" id="CHEBI:57692"/>
    </cofactor>
</comment>
<feature type="domain" description="FAD dependent oxidoreductase" evidence="11">
    <location>
        <begin position="267"/>
        <end position="639"/>
    </location>
</feature>
<dbReference type="InterPro" id="IPR008471">
    <property type="entry name" value="MnmC-like_methylTransf"/>
</dbReference>
<evidence type="ECO:0000256" key="2">
    <source>
        <dbReference type="ARBA" id="ARBA00022603"/>
    </source>
</evidence>
<evidence type="ECO:0000313" key="14">
    <source>
        <dbReference type="Proteomes" id="UP000294702"/>
    </source>
</evidence>
<gene>
    <name evidence="10" type="primary">mnmC</name>
    <name evidence="13" type="ORF">EV694_0046</name>
</gene>
<evidence type="ECO:0000256" key="9">
    <source>
        <dbReference type="ARBA" id="ARBA00023268"/>
    </source>
</evidence>
<sequence length="673" mass="76529">MRQIQFANIYFNPQNTPVAHQFDDVYFSNQDGLAESRYVFQQGNQLWQRWLTSTKSHFTIAETGFGTGLNFLATIQLFRQFRQQQPQAPLRRLYFISFEKYPLSLADLRQAQQPYQEFAPLCHELQQKWLSPIEGCYRFHFDETSLDLWFGDIADNLPQLGDYMNNKVDAWFLDGFSPAKNPDMWNEQLFQQMYRLTKPEGTFATFTAASKVRKGLLQAGFEVYKTKGFGKKREMLVGKKSQNHTAPPLTTPWQLPQSAVNSDKIFDIAIVGGGIAAAFTALSLWQRGAKITLYCQDPQPALNASGNKQGAYYPQLSDDDERNIRFYLHAFAYCQQQFAWLQQHIDFAQKNCGVILCAYQDNVAKKLAKIEQLGLPNDIYQTLSSSQLSQIAGLPLPCHGGFIPKGGWLAPRQLVQNLWHYLQQQGVSIKTQQNITALHHHAPDWHLENEQGECFQHRIVILANGHNINQFSQTQALPTYPVRGQVSHINSSPQLAKLKTVICYDGYLTPQDPQDQQHCLGASHVRDCADRQFSPQEQQQNQQKIQQNLAGASWVKEINTSTNQARTGVRCAVRDRLPIMGNVPNFAQQMTDYANLYNLRRRQQPIKSAVNFDNLFLLGALGSRGLTSAPLLAETLASLIYAEPLPLSNDIINALNPNRSWIRKLLKGSRVEK</sequence>
<evidence type="ECO:0000256" key="8">
    <source>
        <dbReference type="ARBA" id="ARBA00023002"/>
    </source>
</evidence>
<dbReference type="OrthoDB" id="9786494at2"/>
<reference evidence="13 14" key="1">
    <citation type="submission" date="2019-03" db="EMBL/GenBank/DDBJ databases">
        <title>Genomic Encyclopedia of Type Strains, Phase IV (KMG-IV): sequencing the most valuable type-strain genomes for metagenomic binning, comparative biology and taxonomic classification.</title>
        <authorList>
            <person name="Goeker M."/>
        </authorList>
    </citation>
    <scope>NUCLEOTIDE SEQUENCE [LARGE SCALE GENOMIC DNA]</scope>
    <source>
        <strain evidence="13 14">DSM 15534</strain>
    </source>
</reference>
<evidence type="ECO:0000313" key="13">
    <source>
        <dbReference type="EMBL" id="TCK01435.1"/>
    </source>
</evidence>
<evidence type="ECO:0000259" key="11">
    <source>
        <dbReference type="Pfam" id="PF01266"/>
    </source>
</evidence>
<dbReference type="Gene3D" id="3.40.50.150">
    <property type="entry name" value="Vaccinia Virus protein VP39"/>
    <property type="match status" value="1"/>
</dbReference>
<dbReference type="InterPro" id="IPR029063">
    <property type="entry name" value="SAM-dependent_MTases_sf"/>
</dbReference>
<dbReference type="GO" id="GO:0016645">
    <property type="term" value="F:oxidoreductase activity, acting on the CH-NH group of donors"/>
    <property type="evidence" value="ECO:0007669"/>
    <property type="project" value="InterPro"/>
</dbReference>
<evidence type="ECO:0000256" key="10">
    <source>
        <dbReference type="HAMAP-Rule" id="MF_01102"/>
    </source>
</evidence>
<keyword evidence="3 10" id="KW-0285">Flavoprotein</keyword>
<feature type="domain" description="MnmC-like methyltransferase" evidence="12">
    <location>
        <begin position="117"/>
        <end position="240"/>
    </location>
</feature>
<comment type="similarity">
    <text evidence="10">In the C-terminal section; belongs to the DAO family.</text>
</comment>
<organism evidence="13 14">
    <name type="scientific">Volucribacter psittacicida</name>
    <dbReference type="NCBI Taxonomy" id="203482"/>
    <lineage>
        <taxon>Bacteria</taxon>
        <taxon>Pseudomonadati</taxon>
        <taxon>Pseudomonadota</taxon>
        <taxon>Gammaproteobacteria</taxon>
        <taxon>Pasteurellales</taxon>
        <taxon>Pasteurellaceae</taxon>
        <taxon>Volucribacter</taxon>
    </lineage>
</organism>
<dbReference type="GO" id="GO:0032259">
    <property type="term" value="P:methylation"/>
    <property type="evidence" value="ECO:0007669"/>
    <property type="project" value="UniProtKB-KW"/>
</dbReference>
<dbReference type="NCBIfam" id="TIGR03197">
    <property type="entry name" value="MnmC_Cterm"/>
    <property type="match status" value="1"/>
</dbReference>
<evidence type="ECO:0000256" key="4">
    <source>
        <dbReference type="ARBA" id="ARBA00022679"/>
    </source>
</evidence>
<protein>
    <recommendedName>
        <fullName evidence="10">tRNA 5-methylaminomethyl-2-thiouridine biosynthesis bifunctional protein MnmC</fullName>
        <shortName evidence="10">tRNA mnm(5)s(2)U biosynthesis bifunctional protein</shortName>
    </recommendedName>
    <domain>
        <recommendedName>
            <fullName evidence="10">tRNA (mnm(5)s(2)U34)-methyltransferase</fullName>
            <ecNumber evidence="10">2.1.1.61</ecNumber>
        </recommendedName>
    </domain>
    <domain>
        <recommendedName>
            <fullName evidence="10">FAD-dependent cmnm(5)s(2)U34 oxidoreductase</fullName>
            <ecNumber evidence="10">1.5.-.-</ecNumber>
        </recommendedName>
    </domain>
</protein>
<dbReference type="Pfam" id="PF01266">
    <property type="entry name" value="DAO"/>
    <property type="match status" value="1"/>
</dbReference>
<comment type="catalytic activity">
    <reaction evidence="10">
        <text>5-aminomethyl-2-thiouridine(34) in tRNA + S-adenosyl-L-methionine = 5-methylaminomethyl-2-thiouridine(34) in tRNA + S-adenosyl-L-homocysteine + H(+)</text>
        <dbReference type="Rhea" id="RHEA:19569"/>
        <dbReference type="Rhea" id="RHEA-COMP:10195"/>
        <dbReference type="Rhea" id="RHEA-COMP:10197"/>
        <dbReference type="ChEBI" id="CHEBI:15378"/>
        <dbReference type="ChEBI" id="CHEBI:57856"/>
        <dbReference type="ChEBI" id="CHEBI:59789"/>
        <dbReference type="ChEBI" id="CHEBI:74454"/>
        <dbReference type="ChEBI" id="CHEBI:74455"/>
        <dbReference type="EC" id="2.1.1.61"/>
    </reaction>
</comment>
<keyword evidence="1 10" id="KW-0963">Cytoplasm</keyword>
<keyword evidence="5 10" id="KW-0949">S-adenosyl-L-methionine</keyword>
<dbReference type="Gene3D" id="3.30.9.10">
    <property type="entry name" value="D-Amino Acid Oxidase, subunit A, domain 2"/>
    <property type="match status" value="1"/>
</dbReference>
<dbReference type="NCBIfam" id="NF002484">
    <property type="entry name" value="PRK01747.1-5"/>
    <property type="match status" value="1"/>
</dbReference>